<evidence type="ECO:0000256" key="2">
    <source>
        <dbReference type="ARBA" id="ARBA00022763"/>
    </source>
</evidence>
<reference evidence="8" key="1">
    <citation type="journal article" date="2011" name="Genome Res.">
        <title>Phylogeny-wide analysis of social amoeba genomes highlights ancient origins for complex intercellular communication.</title>
        <authorList>
            <person name="Heidel A.J."/>
            <person name="Lawal H.M."/>
            <person name="Felder M."/>
            <person name="Schilde C."/>
            <person name="Helps N.R."/>
            <person name="Tunggal B."/>
            <person name="Rivero F."/>
            <person name="John U."/>
            <person name="Schleicher M."/>
            <person name="Eichinger L."/>
            <person name="Platzer M."/>
            <person name="Noegel A.A."/>
            <person name="Schaap P."/>
            <person name="Gloeckner G."/>
        </authorList>
    </citation>
    <scope>NUCLEOTIDE SEQUENCE [LARGE SCALE GENOMIC DNA]</scope>
    <source>
        <strain evidence="8">SH3</strain>
    </source>
</reference>
<keyword evidence="2" id="KW-0227">DNA damage</keyword>
<feature type="region of interest" description="Disordered" evidence="5">
    <location>
        <begin position="251"/>
        <end position="278"/>
    </location>
</feature>
<dbReference type="OrthoDB" id="5801062at2759"/>
<evidence type="ECO:0000256" key="5">
    <source>
        <dbReference type="SAM" id="MobiDB-lite"/>
    </source>
</evidence>
<feature type="domain" description="DNA endonuclease activator Ctp1 C-terminal" evidence="6">
    <location>
        <begin position="311"/>
        <end position="341"/>
    </location>
</feature>
<dbReference type="GO" id="GO:0010792">
    <property type="term" value="P:DNA double-strand break processing involved in repair via single-strand annealing"/>
    <property type="evidence" value="ECO:0007669"/>
    <property type="project" value="TreeGrafter"/>
</dbReference>
<feature type="coiled-coil region" evidence="4">
    <location>
        <begin position="49"/>
        <end position="83"/>
    </location>
</feature>
<gene>
    <name evidence="7" type="ORF">DFA_07940</name>
</gene>
<proteinExistence type="predicted"/>
<dbReference type="Pfam" id="PF08573">
    <property type="entry name" value="SAE2"/>
    <property type="match status" value="1"/>
</dbReference>
<name>F4Q497_CACFS</name>
<dbReference type="InterPro" id="IPR033316">
    <property type="entry name" value="RBBP8-like"/>
</dbReference>
<evidence type="ECO:0000259" key="6">
    <source>
        <dbReference type="Pfam" id="PF08573"/>
    </source>
</evidence>
<feature type="region of interest" description="Disordered" evidence="5">
    <location>
        <begin position="348"/>
        <end position="389"/>
    </location>
</feature>
<dbReference type="RefSeq" id="XP_004355433.1">
    <property type="nucleotide sequence ID" value="XM_004355381.1"/>
</dbReference>
<keyword evidence="3" id="KW-0539">Nucleus</keyword>
<dbReference type="InterPro" id="IPR013882">
    <property type="entry name" value="Ctp1_C"/>
</dbReference>
<dbReference type="GO" id="GO:0005634">
    <property type="term" value="C:nucleus"/>
    <property type="evidence" value="ECO:0007669"/>
    <property type="project" value="UniProtKB-SubCell"/>
</dbReference>
<dbReference type="GeneID" id="14869749"/>
<comment type="subcellular location">
    <subcellularLocation>
        <location evidence="1">Nucleus</location>
    </subcellularLocation>
</comment>
<feature type="compositionally biased region" description="Polar residues" evidence="5">
    <location>
        <begin position="372"/>
        <end position="383"/>
    </location>
</feature>
<feature type="compositionally biased region" description="Low complexity" evidence="5">
    <location>
        <begin position="356"/>
        <end position="371"/>
    </location>
</feature>
<feature type="region of interest" description="Disordered" evidence="5">
    <location>
        <begin position="96"/>
        <end position="214"/>
    </location>
</feature>
<dbReference type="EMBL" id="GL883021">
    <property type="protein sequence ID" value="EGG16959.1"/>
    <property type="molecule type" value="Genomic_DNA"/>
</dbReference>
<feature type="compositionally biased region" description="Low complexity" evidence="5">
    <location>
        <begin position="142"/>
        <end position="160"/>
    </location>
</feature>
<sequence length="442" mass="51344">MNNREDSNNDENENDTIVCSQGIRNAINLLLREHTIDILKVENEFQQQKMIWEQEKDMLLRACKKLKDQNEALKNQLRLFISEQQVDLSQSLQQQQQQIPQQQQQQQQTPPSQQPQQRILPASILNANNNSNDKASPKFKPKSTTTTTPKQKQHVVQQQQSDDDDGFVSKHKHTPTQPTSAAEQSDSATPNDNNGSSKKKAKKRKSNDPATEQEIQDELDLSMTYESKQDQDDDPVFAPGNFTRIDFKKYSQQPNNEGDDDSSITPTQQKQKKKHKVVDVIRNQEERQQLQGYECEHCKEFYDAVLGDDYDKKLLLNQCSRHRKDYTPPSTPPGFWDFSFGEQSPIKSKINKKIKSSSSSNSDSKQQSQQNHTSQRTKNTNNKHNVHEWMHPCPFHDEYSLLDNDGVDERRQQHTHELCISVTHNHTTTHYRRQKRDNTQRQ</sequence>
<accession>F4Q497</accession>
<feature type="compositionally biased region" description="Polar residues" evidence="5">
    <location>
        <begin position="175"/>
        <end position="195"/>
    </location>
</feature>
<feature type="compositionally biased region" description="Polar residues" evidence="5">
    <location>
        <begin position="125"/>
        <end position="134"/>
    </location>
</feature>
<keyword evidence="4" id="KW-0175">Coiled coil</keyword>
<protein>
    <recommendedName>
        <fullName evidence="6">DNA endonuclease activator Ctp1 C-terminal domain-containing protein</fullName>
    </recommendedName>
</protein>
<dbReference type="PANTHER" id="PTHR15107">
    <property type="entry name" value="RETINOBLASTOMA BINDING PROTEIN 8"/>
    <property type="match status" value="1"/>
</dbReference>
<evidence type="ECO:0000313" key="7">
    <source>
        <dbReference type="EMBL" id="EGG16959.1"/>
    </source>
</evidence>
<evidence type="ECO:0000256" key="1">
    <source>
        <dbReference type="ARBA" id="ARBA00004123"/>
    </source>
</evidence>
<organism evidence="7 8">
    <name type="scientific">Cavenderia fasciculata</name>
    <name type="common">Slime mold</name>
    <name type="synonym">Dictyostelium fasciculatum</name>
    <dbReference type="NCBI Taxonomy" id="261658"/>
    <lineage>
        <taxon>Eukaryota</taxon>
        <taxon>Amoebozoa</taxon>
        <taxon>Evosea</taxon>
        <taxon>Eumycetozoa</taxon>
        <taxon>Dictyostelia</taxon>
        <taxon>Acytosteliales</taxon>
        <taxon>Cavenderiaceae</taxon>
        <taxon>Cavenderia</taxon>
    </lineage>
</organism>
<dbReference type="Proteomes" id="UP000007797">
    <property type="component" value="Unassembled WGS sequence"/>
</dbReference>
<dbReference type="AlphaFoldDB" id="F4Q497"/>
<keyword evidence="8" id="KW-1185">Reference proteome</keyword>
<dbReference type="KEGG" id="dfa:DFA_07940"/>
<evidence type="ECO:0000256" key="4">
    <source>
        <dbReference type="SAM" id="Coils"/>
    </source>
</evidence>
<evidence type="ECO:0000313" key="8">
    <source>
        <dbReference type="Proteomes" id="UP000007797"/>
    </source>
</evidence>
<dbReference type="OMA" id="HCKEFYD"/>
<dbReference type="PANTHER" id="PTHR15107:SF0">
    <property type="entry name" value="DNA ENDONUCLEASE ACTIVATOR CTP1 C-TERMINAL DOMAIN-CONTAINING PROTEIN"/>
    <property type="match status" value="1"/>
</dbReference>
<feature type="compositionally biased region" description="Low complexity" evidence="5">
    <location>
        <begin position="96"/>
        <end position="117"/>
    </location>
</feature>
<evidence type="ECO:0000256" key="3">
    <source>
        <dbReference type="ARBA" id="ARBA00023242"/>
    </source>
</evidence>
<dbReference type="GO" id="GO:0003684">
    <property type="term" value="F:damaged DNA binding"/>
    <property type="evidence" value="ECO:0007669"/>
    <property type="project" value="TreeGrafter"/>
</dbReference>
<dbReference type="STRING" id="1054147.F4Q497"/>